<dbReference type="InterPro" id="IPR000873">
    <property type="entry name" value="AMP-dep_synth/lig_dom"/>
</dbReference>
<dbReference type="OrthoDB" id="416786at2759"/>
<evidence type="ECO:0000313" key="4">
    <source>
        <dbReference type="EMBL" id="EFY92983.1"/>
    </source>
</evidence>
<dbReference type="HOGENOM" id="CLU_906377_0_0_1"/>
<dbReference type="GO" id="GO:0005737">
    <property type="term" value="C:cytoplasm"/>
    <property type="evidence" value="ECO:0007669"/>
    <property type="project" value="TreeGrafter"/>
</dbReference>
<dbReference type="PANTHER" id="PTHR45527">
    <property type="entry name" value="NONRIBOSOMAL PEPTIDE SYNTHETASE"/>
    <property type="match status" value="1"/>
</dbReference>
<proteinExistence type="predicted"/>
<keyword evidence="2" id="KW-0597">Phosphoprotein</keyword>
<keyword evidence="5" id="KW-1185">Reference proteome</keyword>
<keyword evidence="1" id="KW-0596">Phosphopantetheine</keyword>
<dbReference type="AlphaFoldDB" id="E9DTC8"/>
<evidence type="ECO:0000256" key="1">
    <source>
        <dbReference type="ARBA" id="ARBA00022450"/>
    </source>
</evidence>
<dbReference type="eggNOG" id="KOG1178">
    <property type="taxonomic scope" value="Eukaryota"/>
</dbReference>
<dbReference type="PANTHER" id="PTHR45527:SF1">
    <property type="entry name" value="FATTY ACID SYNTHASE"/>
    <property type="match status" value="1"/>
</dbReference>
<dbReference type="SUPFAM" id="SSF56801">
    <property type="entry name" value="Acetyl-CoA synthetase-like"/>
    <property type="match status" value="1"/>
</dbReference>
<dbReference type="Gene3D" id="3.40.50.12780">
    <property type="entry name" value="N-terminal domain of ligase-like"/>
    <property type="match status" value="1"/>
</dbReference>
<accession>E9DTC8</accession>
<protein>
    <submittedName>
        <fullName evidence="4">Nonribosomal peptide synthetase 4</fullName>
    </submittedName>
</protein>
<evidence type="ECO:0000256" key="2">
    <source>
        <dbReference type="ARBA" id="ARBA00022553"/>
    </source>
</evidence>
<dbReference type="GO" id="GO:0031177">
    <property type="term" value="F:phosphopantetheine binding"/>
    <property type="evidence" value="ECO:0007669"/>
    <property type="project" value="TreeGrafter"/>
</dbReference>
<dbReference type="Proteomes" id="UP000002499">
    <property type="component" value="Unassembled WGS sequence"/>
</dbReference>
<dbReference type="InterPro" id="IPR042099">
    <property type="entry name" value="ANL_N_sf"/>
</dbReference>
<dbReference type="GO" id="GO:0043041">
    <property type="term" value="P:amino acid activation for nonribosomal peptide biosynthetic process"/>
    <property type="evidence" value="ECO:0007669"/>
    <property type="project" value="TreeGrafter"/>
</dbReference>
<name>E9DTC8_METAQ</name>
<dbReference type="InParanoid" id="E9DTC8"/>
<evidence type="ECO:0000313" key="5">
    <source>
        <dbReference type="Proteomes" id="UP000002499"/>
    </source>
</evidence>
<dbReference type="STRING" id="655827.E9DTC8"/>
<gene>
    <name evidence="4" type="ORF">MAC_00766</name>
</gene>
<dbReference type="EMBL" id="GL698472">
    <property type="protein sequence ID" value="EFY92983.1"/>
    <property type="molecule type" value="Genomic_DNA"/>
</dbReference>
<sequence>MSNQQHRRSRGSAPCLDFPSTAGHVKVGLAEVLTMDLEFVSSLPATRIRNLESNTRPGDVAVVMFTSGSTGVPKCVVLSHKALCTIIEQHTKFLGMTGKTRTLHFPAFVFDVCIHDIFMTLSTGGCVRVPTDVERMNNLGAAMERMKVNWACLTTTVASTLVSMSPAPSHETLILAGESITTEAVEYWNPRVKQLGNMYGPCESSVFAVGTTHINPRDPISRLGRDTCGHAWVVDQNDHTKIVAIGSVGELCSRVRLWLVATLMTAERLPICSSRLPHSALHVMEISPDASRRVTWPNSQGMGRSIT</sequence>
<feature type="domain" description="AMP-dependent synthetase/ligase" evidence="3">
    <location>
        <begin position="52"/>
        <end position="254"/>
    </location>
</feature>
<organism evidence="5">
    <name type="scientific">Metarhizium acridum (strain CQMa 102)</name>
    <dbReference type="NCBI Taxonomy" id="655827"/>
    <lineage>
        <taxon>Eukaryota</taxon>
        <taxon>Fungi</taxon>
        <taxon>Dikarya</taxon>
        <taxon>Ascomycota</taxon>
        <taxon>Pezizomycotina</taxon>
        <taxon>Sordariomycetes</taxon>
        <taxon>Hypocreomycetidae</taxon>
        <taxon>Hypocreales</taxon>
        <taxon>Clavicipitaceae</taxon>
        <taxon>Metarhizium</taxon>
    </lineage>
</organism>
<dbReference type="PROSITE" id="PS00455">
    <property type="entry name" value="AMP_BINDING"/>
    <property type="match status" value="1"/>
</dbReference>
<evidence type="ECO:0000259" key="3">
    <source>
        <dbReference type="Pfam" id="PF00501"/>
    </source>
</evidence>
<dbReference type="Pfam" id="PF00501">
    <property type="entry name" value="AMP-binding"/>
    <property type="match status" value="1"/>
</dbReference>
<dbReference type="InterPro" id="IPR020845">
    <property type="entry name" value="AMP-binding_CS"/>
</dbReference>
<reference evidence="4 5" key="1">
    <citation type="journal article" date="2011" name="PLoS Genet.">
        <title>Genome sequencing and comparative transcriptomics of the model entomopathogenic fungi Metarhizium anisopliae and M. acridum.</title>
        <authorList>
            <person name="Gao Q."/>
            <person name="Jin K."/>
            <person name="Ying S.H."/>
            <person name="Zhang Y."/>
            <person name="Xiao G."/>
            <person name="Shang Y."/>
            <person name="Duan Z."/>
            <person name="Hu X."/>
            <person name="Xie X.Q."/>
            <person name="Zhou G."/>
            <person name="Peng G."/>
            <person name="Luo Z."/>
            <person name="Huang W."/>
            <person name="Wang B."/>
            <person name="Fang W."/>
            <person name="Wang S."/>
            <person name="Zhong Y."/>
            <person name="Ma L.J."/>
            <person name="St Leger R.J."/>
            <person name="Zhao G.P."/>
            <person name="Pei Y."/>
            <person name="Feng M.G."/>
            <person name="Xia Y."/>
            <person name="Wang C."/>
        </authorList>
    </citation>
    <scope>NUCLEOTIDE SEQUENCE [LARGE SCALE GENOMIC DNA]</scope>
    <source>
        <strain evidence="4 5">CQMa 102</strain>
    </source>
</reference>
<dbReference type="GO" id="GO:0044550">
    <property type="term" value="P:secondary metabolite biosynthetic process"/>
    <property type="evidence" value="ECO:0007669"/>
    <property type="project" value="TreeGrafter"/>
</dbReference>